<feature type="compositionally biased region" description="Acidic residues" evidence="1">
    <location>
        <begin position="76"/>
        <end position="86"/>
    </location>
</feature>
<dbReference type="AlphaFoldDB" id="A0A7S1G1L8"/>
<gene>
    <name evidence="2" type="ORF">CHYS00102_LOCUS28832</name>
</gene>
<feature type="compositionally biased region" description="Acidic residues" evidence="1">
    <location>
        <begin position="31"/>
        <end position="40"/>
    </location>
</feature>
<feature type="region of interest" description="Disordered" evidence="1">
    <location>
        <begin position="75"/>
        <end position="96"/>
    </location>
</feature>
<proteinExistence type="predicted"/>
<dbReference type="InterPro" id="IPR019410">
    <property type="entry name" value="Methyltransf_16"/>
</dbReference>
<dbReference type="Gene3D" id="3.40.50.150">
    <property type="entry name" value="Vaccinia Virus protein VP39"/>
    <property type="match status" value="1"/>
</dbReference>
<sequence length="313" mass="34267">MSSGTEDDEKARVEILEPSADAADSSSSSSSEEEDTDLYEDDYMTVRSIYGDCDVEEEILVTWKMGGWENIAAAEADGDGDAGAESQEERDGREMRAGWRELSLSTQLEPDRLAPLFSGAEWAGTRLWTAAILATEYLHDAYGARLRTDPASSLLELGCGLGAPGMLARLMGASAVVLTDVPALLSQLERNVARNFPDDEGVRAAALDWSRPAVRELLRETGRAERGFDVVLNCDCVFEHLYGTSWKLLVEVVDELLRVNPRCVSITSVERRNGDGIDAFLEKLRGIEDSVTELVFEEGSVQIYTTVKIGVES</sequence>
<dbReference type="InterPro" id="IPR029063">
    <property type="entry name" value="SAM-dependent_MTases_sf"/>
</dbReference>
<protein>
    <recommendedName>
        <fullName evidence="3">Calmodulin-lysine N-methyltransferase</fullName>
    </recommendedName>
</protein>
<dbReference type="Pfam" id="PF10294">
    <property type="entry name" value="Methyltransf_16"/>
    <property type="match status" value="1"/>
</dbReference>
<dbReference type="PANTHER" id="PTHR14614">
    <property type="entry name" value="HEPATOCELLULAR CARCINOMA-ASSOCIATED ANTIGEN"/>
    <property type="match status" value="1"/>
</dbReference>
<evidence type="ECO:0008006" key="3">
    <source>
        <dbReference type="Google" id="ProtNLM"/>
    </source>
</evidence>
<feature type="region of interest" description="Disordered" evidence="1">
    <location>
        <begin position="1"/>
        <end position="40"/>
    </location>
</feature>
<feature type="compositionally biased region" description="Low complexity" evidence="1">
    <location>
        <begin position="19"/>
        <end position="30"/>
    </location>
</feature>
<accession>A0A7S1G1L8</accession>
<name>A0A7S1G1L8_9STRA</name>
<dbReference type="EMBL" id="HBFR01039429">
    <property type="protein sequence ID" value="CAD8901613.1"/>
    <property type="molecule type" value="Transcribed_RNA"/>
</dbReference>
<feature type="compositionally biased region" description="Basic and acidic residues" evidence="1">
    <location>
        <begin position="87"/>
        <end position="96"/>
    </location>
</feature>
<organism evidence="2">
    <name type="scientific">Corethron hystrix</name>
    <dbReference type="NCBI Taxonomy" id="216773"/>
    <lineage>
        <taxon>Eukaryota</taxon>
        <taxon>Sar</taxon>
        <taxon>Stramenopiles</taxon>
        <taxon>Ochrophyta</taxon>
        <taxon>Bacillariophyta</taxon>
        <taxon>Coscinodiscophyceae</taxon>
        <taxon>Corethrophycidae</taxon>
        <taxon>Corethrales</taxon>
        <taxon>Corethraceae</taxon>
        <taxon>Corethron</taxon>
    </lineage>
</organism>
<dbReference type="SUPFAM" id="SSF53335">
    <property type="entry name" value="S-adenosyl-L-methionine-dependent methyltransferases"/>
    <property type="match status" value="1"/>
</dbReference>
<evidence type="ECO:0000256" key="1">
    <source>
        <dbReference type="SAM" id="MobiDB-lite"/>
    </source>
</evidence>
<evidence type="ECO:0000313" key="2">
    <source>
        <dbReference type="EMBL" id="CAD8901613.1"/>
    </source>
</evidence>
<reference evidence="2" key="1">
    <citation type="submission" date="2021-01" db="EMBL/GenBank/DDBJ databases">
        <authorList>
            <person name="Corre E."/>
            <person name="Pelletier E."/>
            <person name="Niang G."/>
            <person name="Scheremetjew M."/>
            <person name="Finn R."/>
            <person name="Kale V."/>
            <person name="Holt S."/>
            <person name="Cochrane G."/>
            <person name="Meng A."/>
            <person name="Brown T."/>
            <person name="Cohen L."/>
        </authorList>
    </citation>
    <scope>NUCLEOTIDE SEQUENCE</scope>
    <source>
        <strain evidence="2">308</strain>
    </source>
</reference>
<dbReference type="PANTHER" id="PTHR14614:SF123">
    <property type="entry name" value="OS04G0645500 PROTEIN"/>
    <property type="match status" value="1"/>
</dbReference>